<keyword evidence="2" id="KW-1133">Transmembrane helix</keyword>
<keyword evidence="4" id="KW-1185">Reference proteome</keyword>
<evidence type="ECO:0000256" key="2">
    <source>
        <dbReference type="SAM" id="Phobius"/>
    </source>
</evidence>
<feature type="coiled-coil region" evidence="1">
    <location>
        <begin position="150"/>
        <end position="197"/>
    </location>
</feature>
<dbReference type="Pfam" id="PF06897">
    <property type="entry name" value="DUF1269"/>
    <property type="match status" value="1"/>
</dbReference>
<dbReference type="Proteomes" id="UP000273001">
    <property type="component" value="Chromosome"/>
</dbReference>
<proteinExistence type="predicted"/>
<evidence type="ECO:0000313" key="4">
    <source>
        <dbReference type="Proteomes" id="UP000273001"/>
    </source>
</evidence>
<keyword evidence="2" id="KW-0812">Transmembrane</keyword>
<dbReference type="InterPro" id="IPR009200">
    <property type="entry name" value="DUF1269_membrane"/>
</dbReference>
<feature type="transmembrane region" description="Helical" evidence="2">
    <location>
        <begin position="68"/>
        <end position="93"/>
    </location>
</feature>
<evidence type="ECO:0000313" key="3">
    <source>
        <dbReference type="EMBL" id="AYD90371.1"/>
    </source>
</evidence>
<name>A0ABN5PQC0_9ACTO</name>
<evidence type="ECO:0000256" key="1">
    <source>
        <dbReference type="SAM" id="Coils"/>
    </source>
</evidence>
<keyword evidence="2" id="KW-0472">Membrane</keyword>
<gene>
    <name evidence="3" type="ORF">D5R93_10830</name>
</gene>
<accession>A0ABN5PQC0</accession>
<dbReference type="RefSeq" id="WP_120205199.1">
    <property type="nucleotide sequence ID" value="NZ_CP032514.1"/>
</dbReference>
<dbReference type="EMBL" id="CP032514">
    <property type="protein sequence ID" value="AYD90371.1"/>
    <property type="molecule type" value="Genomic_DNA"/>
</dbReference>
<sequence>MASNNVIAVTFSEESKAYQAFSELRQASEQERIGLVGAAVVERTADGQLRIRDRRDNTADYGVATGSLIGMLIGVLGGPLGMLLGWGAGALIGSSVDIRRADRGAEVLAEFSQAVSPGQTALLAEVNEFATEVVDSIMTPLGGTVHRRSVDEVLTELESAHAAAEAAQAEARRVMREEKRTERKEKIEERISALRSRLRIGS</sequence>
<organism evidence="3 4">
    <name type="scientific">Actinomyces lilanjuaniae</name>
    <dbReference type="NCBI Taxonomy" id="2321394"/>
    <lineage>
        <taxon>Bacteria</taxon>
        <taxon>Bacillati</taxon>
        <taxon>Actinomycetota</taxon>
        <taxon>Actinomycetes</taxon>
        <taxon>Actinomycetales</taxon>
        <taxon>Actinomycetaceae</taxon>
        <taxon>Actinomyces</taxon>
    </lineage>
</organism>
<protein>
    <submittedName>
        <fullName evidence="3">DUF1269 domain-containing protein</fullName>
    </submittedName>
</protein>
<reference evidence="3 4" key="1">
    <citation type="submission" date="2018-09" db="EMBL/GenBank/DDBJ databases">
        <authorList>
            <person name="Li J."/>
        </authorList>
    </citation>
    <scope>NUCLEOTIDE SEQUENCE [LARGE SCALE GENOMIC DNA]</scope>
    <source>
        <strain evidence="3 4">2129</strain>
    </source>
</reference>
<keyword evidence="1" id="KW-0175">Coiled coil</keyword>